<feature type="transmembrane region" description="Helical" evidence="6">
    <location>
        <begin position="101"/>
        <end position="122"/>
    </location>
</feature>
<evidence type="ECO:0000256" key="1">
    <source>
        <dbReference type="ARBA" id="ARBA00004141"/>
    </source>
</evidence>
<feature type="transmembrane region" description="Helical" evidence="6">
    <location>
        <begin position="43"/>
        <end position="64"/>
    </location>
</feature>
<comment type="subcellular location">
    <subcellularLocation>
        <location evidence="1">Membrane</location>
        <topology evidence="1">Multi-pass membrane protein</topology>
    </subcellularLocation>
</comment>
<dbReference type="InterPro" id="IPR004695">
    <property type="entry name" value="SLAC1/Mae1/Ssu1/TehA"/>
</dbReference>
<organism evidence="7 8">
    <name type="scientific">Seminavis robusta</name>
    <dbReference type="NCBI Taxonomy" id="568900"/>
    <lineage>
        <taxon>Eukaryota</taxon>
        <taxon>Sar</taxon>
        <taxon>Stramenopiles</taxon>
        <taxon>Ochrophyta</taxon>
        <taxon>Bacillariophyta</taxon>
        <taxon>Bacillariophyceae</taxon>
        <taxon>Bacillariophycidae</taxon>
        <taxon>Naviculales</taxon>
        <taxon>Naviculaceae</taxon>
        <taxon>Seminavis</taxon>
    </lineage>
</organism>
<dbReference type="GO" id="GO:0055085">
    <property type="term" value="P:transmembrane transport"/>
    <property type="evidence" value="ECO:0007669"/>
    <property type="project" value="InterPro"/>
</dbReference>
<keyword evidence="8" id="KW-1185">Reference proteome</keyword>
<dbReference type="GO" id="GO:0016020">
    <property type="term" value="C:membrane"/>
    <property type="evidence" value="ECO:0007669"/>
    <property type="project" value="UniProtKB-SubCell"/>
</dbReference>
<reference evidence="7" key="1">
    <citation type="submission" date="2020-06" db="EMBL/GenBank/DDBJ databases">
        <authorList>
            <consortium name="Plant Systems Biology data submission"/>
        </authorList>
    </citation>
    <scope>NUCLEOTIDE SEQUENCE</scope>
    <source>
        <strain evidence="7">D6</strain>
    </source>
</reference>
<name>A0A9N8DVD9_9STRA</name>
<dbReference type="AlphaFoldDB" id="A0A9N8DVD9"/>
<keyword evidence="4 6" id="KW-0472">Membrane</keyword>
<feature type="region of interest" description="Disordered" evidence="5">
    <location>
        <begin position="148"/>
        <end position="167"/>
    </location>
</feature>
<evidence type="ECO:0000256" key="3">
    <source>
        <dbReference type="ARBA" id="ARBA00022989"/>
    </source>
</evidence>
<gene>
    <name evidence="7" type="ORF">SEMRO_400_G135020.1</name>
</gene>
<dbReference type="Pfam" id="PF03595">
    <property type="entry name" value="SLAC1"/>
    <property type="match status" value="1"/>
</dbReference>
<dbReference type="Gene3D" id="1.50.10.150">
    <property type="entry name" value="Voltage-dependent anion channel"/>
    <property type="match status" value="1"/>
</dbReference>
<feature type="compositionally biased region" description="Polar residues" evidence="5">
    <location>
        <begin position="157"/>
        <end position="167"/>
    </location>
</feature>
<protein>
    <submittedName>
        <fullName evidence="7">Uncharacterized protein</fullName>
    </submittedName>
</protein>
<evidence type="ECO:0000256" key="6">
    <source>
        <dbReference type="SAM" id="Phobius"/>
    </source>
</evidence>
<keyword evidence="3 6" id="KW-1133">Transmembrane helix</keyword>
<evidence type="ECO:0000256" key="5">
    <source>
        <dbReference type="SAM" id="MobiDB-lite"/>
    </source>
</evidence>
<evidence type="ECO:0000256" key="2">
    <source>
        <dbReference type="ARBA" id="ARBA00022692"/>
    </source>
</evidence>
<feature type="transmembrane region" description="Helical" evidence="6">
    <location>
        <begin position="76"/>
        <end position="95"/>
    </location>
</feature>
<dbReference type="EMBL" id="CAICTM010000399">
    <property type="protein sequence ID" value="CAB9509672.1"/>
    <property type="molecule type" value="Genomic_DNA"/>
</dbReference>
<evidence type="ECO:0000313" key="7">
    <source>
        <dbReference type="EMBL" id="CAB9509672.1"/>
    </source>
</evidence>
<keyword evidence="2 6" id="KW-0812">Transmembrane</keyword>
<proteinExistence type="predicted"/>
<evidence type="ECO:0000313" key="8">
    <source>
        <dbReference type="Proteomes" id="UP001153069"/>
    </source>
</evidence>
<dbReference type="InterPro" id="IPR038665">
    <property type="entry name" value="Voltage-dep_anion_channel_sf"/>
</dbReference>
<comment type="caution">
    <text evidence="7">The sequence shown here is derived from an EMBL/GenBank/DDBJ whole genome shotgun (WGS) entry which is preliminary data.</text>
</comment>
<accession>A0A9N8DVD9</accession>
<evidence type="ECO:0000256" key="4">
    <source>
        <dbReference type="ARBA" id="ARBA00023136"/>
    </source>
</evidence>
<dbReference type="Proteomes" id="UP001153069">
    <property type="component" value="Unassembled WGS sequence"/>
</dbReference>
<sequence length="167" mass="17950">MNGLHSSTKPMKGSPSLTLLLAPPSVGIVALDTFDGDPTKFNNAAAMVLGWILVLFMLFARIGPAFVREPGVLGEYWAYVFPLAAVATAWIRYASVVNTTAATIVAAAFMSVAIVALVSVLARMTIHCFQCFRGQAQWGDPLLGVPSQLSRPEPTATRPQRFQDNVI</sequence>